<feature type="transmembrane region" description="Helical" evidence="2">
    <location>
        <begin position="294"/>
        <end position="313"/>
    </location>
</feature>
<feature type="transmembrane region" description="Helical" evidence="2">
    <location>
        <begin position="145"/>
        <end position="163"/>
    </location>
</feature>
<gene>
    <name evidence="3" type="ORF">KC01_LOCUS40046</name>
</gene>
<keyword evidence="2" id="KW-0472">Membrane</keyword>
<sequence length="429" mass="47327">MPCDGRPGVRRWLTFSSGLLECLCFAGAVFGWASLVIVLRSEGYFSALCFNSTAVRASAPNSTANISQRLYSSFTGLNTTHTLECSDQDESFSLVFTITSFASNFLSFPSGFIFDWLGTAIARLCAICIFTVGTLMVAFSTPGLSVLIFPALSLMGVGGRMYLMTNMQVGNLFGARRSTVITVYTGAFGSSSLLFLIIKLLHEAGVSLHNSFLFLSTCSIFLVLRTFFLLPLNRIPYPLPEHYTYGITCKANNVVVGHLESNNNSHSTANETPAVNDTCLNEDMSFQECLQSSFFFWHVLWLAVIQLRHYLFIGTLNPMLQRLTGADQAVVSQYSNTFAVTQLCGVLCAPWNGLIMDKHRAKLKSRGLEEHEADLRAAMLSLTLTSLLCVLFSVCAMIPVLPLQYFTFFLQVLNRAFYTGSDAAFIQVM</sequence>
<comment type="subcellular location">
    <subcellularLocation>
        <location evidence="1">Membrane</location>
        <topology evidence="1">Multi-pass membrane protein</topology>
    </subcellularLocation>
</comment>
<dbReference type="SUPFAM" id="SSF103473">
    <property type="entry name" value="MFS general substrate transporter"/>
    <property type="match status" value="1"/>
</dbReference>
<dbReference type="PANTHER" id="PTHR20765">
    <property type="entry name" value="SOLUTE CARRIER FAMILY 43 MEMBER 3-RELATED"/>
    <property type="match status" value="1"/>
</dbReference>
<dbReference type="Gene3D" id="1.20.1250.20">
    <property type="entry name" value="MFS general substrate transporter like domains"/>
    <property type="match status" value="1"/>
</dbReference>
<dbReference type="AlphaFoldDB" id="A0AAV2MKR2"/>
<evidence type="ECO:0000256" key="2">
    <source>
        <dbReference type="SAM" id="Phobius"/>
    </source>
</evidence>
<dbReference type="EMBL" id="OZ035830">
    <property type="protein sequence ID" value="CAL1613922.1"/>
    <property type="molecule type" value="Genomic_DNA"/>
</dbReference>
<dbReference type="GO" id="GO:0016020">
    <property type="term" value="C:membrane"/>
    <property type="evidence" value="ECO:0007669"/>
    <property type="project" value="UniProtKB-SubCell"/>
</dbReference>
<keyword evidence="2" id="KW-0812">Transmembrane</keyword>
<dbReference type="PANTHER" id="PTHR20765:SF1">
    <property type="entry name" value="EQUILIBRATIVE NUCLEOBASE TRANSPORTER 1"/>
    <property type="match status" value="1"/>
</dbReference>
<evidence type="ECO:0000256" key="1">
    <source>
        <dbReference type="ARBA" id="ARBA00004141"/>
    </source>
</evidence>
<organism evidence="3 4">
    <name type="scientific">Knipowitschia caucasica</name>
    <name type="common">Caucasian dwarf goby</name>
    <name type="synonym">Pomatoschistus caucasicus</name>
    <dbReference type="NCBI Taxonomy" id="637954"/>
    <lineage>
        <taxon>Eukaryota</taxon>
        <taxon>Metazoa</taxon>
        <taxon>Chordata</taxon>
        <taxon>Craniata</taxon>
        <taxon>Vertebrata</taxon>
        <taxon>Euteleostomi</taxon>
        <taxon>Actinopterygii</taxon>
        <taxon>Neopterygii</taxon>
        <taxon>Teleostei</taxon>
        <taxon>Neoteleostei</taxon>
        <taxon>Acanthomorphata</taxon>
        <taxon>Gobiaria</taxon>
        <taxon>Gobiiformes</taxon>
        <taxon>Gobioidei</taxon>
        <taxon>Gobiidae</taxon>
        <taxon>Gobiinae</taxon>
        <taxon>Knipowitschia</taxon>
    </lineage>
</organism>
<feature type="transmembrane region" description="Helical" evidence="2">
    <location>
        <begin position="377"/>
        <end position="401"/>
    </location>
</feature>
<evidence type="ECO:0008006" key="5">
    <source>
        <dbReference type="Google" id="ProtNLM"/>
    </source>
</evidence>
<proteinExistence type="predicted"/>
<dbReference type="InterPro" id="IPR036259">
    <property type="entry name" value="MFS_trans_sf"/>
</dbReference>
<keyword evidence="4" id="KW-1185">Reference proteome</keyword>
<feature type="transmembrane region" description="Helical" evidence="2">
    <location>
        <begin position="121"/>
        <end position="139"/>
    </location>
</feature>
<name>A0AAV2MKR2_KNICA</name>
<reference evidence="3 4" key="1">
    <citation type="submission" date="2024-04" db="EMBL/GenBank/DDBJ databases">
        <authorList>
            <person name="Waldvogel A.-M."/>
            <person name="Schoenle A."/>
        </authorList>
    </citation>
    <scope>NUCLEOTIDE SEQUENCE [LARGE SCALE GENOMIC DNA]</scope>
</reference>
<evidence type="ECO:0000313" key="3">
    <source>
        <dbReference type="EMBL" id="CAL1613922.1"/>
    </source>
</evidence>
<feature type="transmembrane region" description="Helical" evidence="2">
    <location>
        <begin position="183"/>
        <end position="201"/>
    </location>
</feature>
<dbReference type="InterPro" id="IPR027197">
    <property type="entry name" value="SLC43A3"/>
</dbReference>
<keyword evidence="2" id="KW-1133">Transmembrane helix</keyword>
<feature type="transmembrane region" description="Helical" evidence="2">
    <location>
        <begin position="12"/>
        <end position="38"/>
    </location>
</feature>
<accession>A0AAV2MKR2</accession>
<evidence type="ECO:0000313" key="4">
    <source>
        <dbReference type="Proteomes" id="UP001497482"/>
    </source>
</evidence>
<dbReference type="Proteomes" id="UP001497482">
    <property type="component" value="Chromosome 8"/>
</dbReference>
<protein>
    <recommendedName>
        <fullName evidence="5">Solute carrier family 43 member 3</fullName>
    </recommendedName>
</protein>
<feature type="transmembrane region" description="Helical" evidence="2">
    <location>
        <begin position="213"/>
        <end position="232"/>
    </location>
</feature>